<accession>A0AAN6ND12</accession>
<comment type="catalytic activity">
    <reaction evidence="1 7">
        <text>a 1,2-diacyl-sn-glycero-3-phospho-(1D-myo-inositol-4,5-bisphosphate) + H2O = 1D-myo-inositol 1,4,5-trisphosphate + a 1,2-diacyl-sn-glycerol + H(+)</text>
        <dbReference type="Rhea" id="RHEA:33179"/>
        <dbReference type="ChEBI" id="CHEBI:15377"/>
        <dbReference type="ChEBI" id="CHEBI:15378"/>
        <dbReference type="ChEBI" id="CHEBI:17815"/>
        <dbReference type="ChEBI" id="CHEBI:58456"/>
        <dbReference type="ChEBI" id="CHEBI:203600"/>
        <dbReference type="EC" id="3.1.4.11"/>
    </reaction>
</comment>
<protein>
    <recommendedName>
        <fullName evidence="7">Phosphoinositide phospholipase C</fullName>
        <ecNumber evidence="7">3.1.4.11</ecNumber>
    </recommendedName>
</protein>
<evidence type="ECO:0000259" key="9">
    <source>
        <dbReference type="PROSITE" id="PS50004"/>
    </source>
</evidence>
<dbReference type="Pfam" id="PF00388">
    <property type="entry name" value="PI-PLC-X"/>
    <property type="match status" value="1"/>
</dbReference>
<dbReference type="PRINTS" id="PR00390">
    <property type="entry name" value="PHPHLIPASEC"/>
</dbReference>
<organism evidence="11 12">
    <name type="scientific">Diplogelasinospora grovesii</name>
    <dbReference type="NCBI Taxonomy" id="303347"/>
    <lineage>
        <taxon>Eukaryota</taxon>
        <taxon>Fungi</taxon>
        <taxon>Dikarya</taxon>
        <taxon>Ascomycota</taxon>
        <taxon>Pezizomycotina</taxon>
        <taxon>Sordariomycetes</taxon>
        <taxon>Sordariomycetidae</taxon>
        <taxon>Sordariales</taxon>
        <taxon>Diplogelasinosporaceae</taxon>
        <taxon>Diplogelasinospora</taxon>
    </lineage>
</organism>
<dbReference type="Gene3D" id="2.60.40.150">
    <property type="entry name" value="C2 domain"/>
    <property type="match status" value="1"/>
</dbReference>
<dbReference type="GO" id="GO:0004435">
    <property type="term" value="F:phosphatidylinositol-4,5-bisphosphate phospholipase C activity"/>
    <property type="evidence" value="ECO:0007669"/>
    <property type="project" value="UniProtKB-EC"/>
</dbReference>
<dbReference type="GO" id="GO:0051209">
    <property type="term" value="P:release of sequestered calcium ion into cytosol"/>
    <property type="evidence" value="ECO:0007669"/>
    <property type="project" value="TreeGrafter"/>
</dbReference>
<evidence type="ECO:0000313" key="12">
    <source>
        <dbReference type="Proteomes" id="UP001303473"/>
    </source>
</evidence>
<dbReference type="PANTHER" id="PTHR10336:SF82">
    <property type="entry name" value="PHOSPHOINOSITIDE PHOSPHOLIPASE C"/>
    <property type="match status" value="1"/>
</dbReference>
<dbReference type="SMART" id="SM00149">
    <property type="entry name" value="PLCYc"/>
    <property type="match status" value="1"/>
</dbReference>
<dbReference type="Proteomes" id="UP001303473">
    <property type="component" value="Unassembled WGS sequence"/>
</dbReference>
<evidence type="ECO:0000256" key="5">
    <source>
        <dbReference type="ARBA" id="ARBA00023224"/>
    </source>
</evidence>
<dbReference type="PROSITE" id="PS50008">
    <property type="entry name" value="PIPLC_Y_DOMAIN"/>
    <property type="match status" value="1"/>
</dbReference>
<evidence type="ECO:0000313" key="11">
    <source>
        <dbReference type="EMBL" id="KAK3943200.1"/>
    </source>
</evidence>
<dbReference type="SUPFAM" id="SSF51695">
    <property type="entry name" value="PLC-like phosphodiesterases"/>
    <property type="match status" value="1"/>
</dbReference>
<evidence type="ECO:0000256" key="3">
    <source>
        <dbReference type="ARBA" id="ARBA00022963"/>
    </source>
</evidence>
<dbReference type="Pfam" id="PF00387">
    <property type="entry name" value="PI-PLC-Y"/>
    <property type="match status" value="1"/>
</dbReference>
<feature type="domain" description="PI-PLC Y-box" evidence="10">
    <location>
        <begin position="427"/>
        <end position="542"/>
    </location>
</feature>
<dbReference type="PROSITE" id="PS50007">
    <property type="entry name" value="PIPLC_X_DOMAIN"/>
    <property type="match status" value="1"/>
</dbReference>
<dbReference type="PROSITE" id="PS50004">
    <property type="entry name" value="C2"/>
    <property type="match status" value="1"/>
</dbReference>
<evidence type="ECO:0000256" key="1">
    <source>
        <dbReference type="ARBA" id="ARBA00001195"/>
    </source>
</evidence>
<dbReference type="InterPro" id="IPR001192">
    <property type="entry name" value="PI-PLC_fam"/>
</dbReference>
<dbReference type="AlphaFoldDB" id="A0AAN6ND12"/>
<name>A0AAN6ND12_9PEZI</name>
<dbReference type="SMART" id="SM00148">
    <property type="entry name" value="PLCXc"/>
    <property type="match status" value="1"/>
</dbReference>
<keyword evidence="4 7" id="KW-0443">Lipid metabolism</keyword>
<dbReference type="GO" id="GO:0016042">
    <property type="term" value="P:lipid catabolic process"/>
    <property type="evidence" value="ECO:0007669"/>
    <property type="project" value="UniProtKB-KW"/>
</dbReference>
<feature type="region of interest" description="Disordered" evidence="8">
    <location>
        <begin position="197"/>
        <end position="227"/>
    </location>
</feature>
<evidence type="ECO:0000256" key="2">
    <source>
        <dbReference type="ARBA" id="ARBA00022801"/>
    </source>
</evidence>
<sequence>MACSRRKKKKRSGFIRRMTTFRNGTPQKPGAAMSTLVSLAAMVGINKRRVDPDEAAAGLLEKRTGAWHDFKCKDSVRSKVQALYDELRGGDAQLSHEKLLKFLGGMQKEASFPSLEKESYDFGGFLFILHHRWGAMRPLRADEIDETQPISKYFISSSHNSYLEGNQITSKSSAEAYRRILGDGGRCIEIDVWNGSSSAVRTPSKSPNPSHRRHASTTTLPKATTDSLDTLKEPLEEVVPVATATSSNTSSPSPSALSGAPGPAAAAASDAKDGRTSSLDLKELSVRFNRSRASSRSRRGEPLVHHAKTLTTSVGFREVCQAIRESAFVDNDLPVIVSLEVGADAEHQELMVDIMKEEWGDYLLDRPHDNCNPKERQPRLDELKKKILIKVKRTDKDLSEVEVDRGRSLEVKPAPKSSRKPPVCDALAALAVYSPSEHFDDVKSLQSKRLGHIISVSESDIEAMAQDADQRRIMLLHNRDHFMRSYPDGLRVDSSNFDPSSHWREGVQMAALNWQTPDEMMLLNHAMFAGSKGWVLKPSFYRNDGAANLSAMPHRTIRLRITILSGQFLPVPEARRGSGVGMPIGGSTKFHPYVTVELHVEKLGKTETCVKHTKPSATQDPDWGDNPPVIEFSRKTEVVEELSFIKFKVKDDSNHFRNSLSAWACIRLDRLQPGYRFVSLLDQQRRPVENAGLFCRIEIERW</sequence>
<feature type="domain" description="C2" evidence="9">
    <location>
        <begin position="543"/>
        <end position="682"/>
    </location>
</feature>
<feature type="compositionally biased region" description="Polar residues" evidence="8">
    <location>
        <begin position="216"/>
        <end position="227"/>
    </location>
</feature>
<dbReference type="FunFam" id="3.20.20.190:FF:000039">
    <property type="entry name" value="Phosphoinositide phospholipase C"/>
    <property type="match status" value="1"/>
</dbReference>
<evidence type="ECO:0000256" key="8">
    <source>
        <dbReference type="SAM" id="MobiDB-lite"/>
    </source>
</evidence>
<dbReference type="InterPro" id="IPR017946">
    <property type="entry name" value="PLC-like_Pdiesterase_TIM-brl"/>
</dbReference>
<keyword evidence="3 7" id="KW-0442">Lipid degradation</keyword>
<keyword evidence="2 7" id="KW-0378">Hydrolase</keyword>
<dbReference type="SUPFAM" id="SSF49562">
    <property type="entry name" value="C2 domain (Calcium/lipid-binding domain, CaLB)"/>
    <property type="match status" value="1"/>
</dbReference>
<comment type="function">
    <text evidence="6">The production of the second messenger molecules diacylglycerol (DAG) and inositol 1,4,5-trisphosphate (IP3) is mediated by activated phosphatidylinositol-specific phospholipase C enzymes.</text>
</comment>
<reference evidence="12" key="1">
    <citation type="journal article" date="2023" name="Mol. Phylogenet. Evol.">
        <title>Genome-scale phylogeny and comparative genomics of the fungal order Sordariales.</title>
        <authorList>
            <person name="Hensen N."/>
            <person name="Bonometti L."/>
            <person name="Westerberg I."/>
            <person name="Brannstrom I.O."/>
            <person name="Guillou S."/>
            <person name="Cros-Aarteil S."/>
            <person name="Calhoun S."/>
            <person name="Haridas S."/>
            <person name="Kuo A."/>
            <person name="Mondo S."/>
            <person name="Pangilinan J."/>
            <person name="Riley R."/>
            <person name="LaButti K."/>
            <person name="Andreopoulos B."/>
            <person name="Lipzen A."/>
            <person name="Chen C."/>
            <person name="Yan M."/>
            <person name="Daum C."/>
            <person name="Ng V."/>
            <person name="Clum A."/>
            <person name="Steindorff A."/>
            <person name="Ohm R.A."/>
            <person name="Martin F."/>
            <person name="Silar P."/>
            <person name="Natvig D.O."/>
            <person name="Lalanne C."/>
            <person name="Gautier V."/>
            <person name="Ament-Velasquez S.L."/>
            <person name="Kruys A."/>
            <person name="Hutchinson M.I."/>
            <person name="Powell A.J."/>
            <person name="Barry K."/>
            <person name="Miller A.N."/>
            <person name="Grigoriev I.V."/>
            <person name="Debuchy R."/>
            <person name="Gladieux P."/>
            <person name="Hiltunen Thoren M."/>
            <person name="Johannesson H."/>
        </authorList>
    </citation>
    <scope>NUCLEOTIDE SEQUENCE [LARGE SCALE GENOMIC DNA]</scope>
    <source>
        <strain evidence="12">CBS 340.73</strain>
    </source>
</reference>
<dbReference type="InterPro" id="IPR001711">
    <property type="entry name" value="PLipase_C_Pinositol-sp_Y"/>
</dbReference>
<dbReference type="PANTHER" id="PTHR10336">
    <property type="entry name" value="PHOSPHOINOSITIDE-SPECIFIC PHOSPHOLIPASE C FAMILY PROTEIN"/>
    <property type="match status" value="1"/>
</dbReference>
<keyword evidence="12" id="KW-1185">Reference proteome</keyword>
<dbReference type="InterPro" id="IPR000909">
    <property type="entry name" value="PLipase_C_PInositol-sp_X_dom"/>
</dbReference>
<feature type="region of interest" description="Disordered" evidence="8">
    <location>
        <begin position="241"/>
        <end position="278"/>
    </location>
</feature>
<feature type="compositionally biased region" description="Polar residues" evidence="8">
    <location>
        <begin position="197"/>
        <end position="209"/>
    </location>
</feature>
<proteinExistence type="predicted"/>
<dbReference type="Gene3D" id="3.20.20.190">
    <property type="entry name" value="Phosphatidylinositol (PI) phosphodiesterase"/>
    <property type="match status" value="2"/>
</dbReference>
<dbReference type="InterPro" id="IPR000008">
    <property type="entry name" value="C2_dom"/>
</dbReference>
<dbReference type="GO" id="GO:0048015">
    <property type="term" value="P:phosphatidylinositol-mediated signaling"/>
    <property type="evidence" value="ECO:0007669"/>
    <property type="project" value="TreeGrafter"/>
</dbReference>
<comment type="caution">
    <text evidence="11">The sequence shown here is derived from an EMBL/GenBank/DDBJ whole genome shotgun (WGS) entry which is preliminary data.</text>
</comment>
<evidence type="ECO:0000256" key="7">
    <source>
        <dbReference type="RuleBase" id="RU361133"/>
    </source>
</evidence>
<evidence type="ECO:0000256" key="4">
    <source>
        <dbReference type="ARBA" id="ARBA00023098"/>
    </source>
</evidence>
<dbReference type="InterPro" id="IPR035892">
    <property type="entry name" value="C2_domain_sf"/>
</dbReference>
<keyword evidence="5" id="KW-0807">Transducer</keyword>
<gene>
    <name evidence="11" type="ORF">QBC46DRAFT_362116</name>
</gene>
<dbReference type="EC" id="3.1.4.11" evidence="7"/>
<feature type="compositionally biased region" description="Low complexity" evidence="8">
    <location>
        <begin position="242"/>
        <end position="269"/>
    </location>
</feature>
<dbReference type="CDD" id="cd00275">
    <property type="entry name" value="C2_PLC_like"/>
    <property type="match status" value="1"/>
</dbReference>
<dbReference type="EMBL" id="MU853768">
    <property type="protein sequence ID" value="KAK3943200.1"/>
    <property type="molecule type" value="Genomic_DNA"/>
</dbReference>
<evidence type="ECO:0000256" key="6">
    <source>
        <dbReference type="ARBA" id="ARBA00059664"/>
    </source>
</evidence>
<evidence type="ECO:0000259" key="10">
    <source>
        <dbReference type="PROSITE" id="PS50008"/>
    </source>
</evidence>
<dbReference type="SMART" id="SM00239">
    <property type="entry name" value="C2"/>
    <property type="match status" value="1"/>
</dbReference>